<dbReference type="EMBL" id="JH598254">
    <property type="status" value="NOT_ANNOTATED_CDS"/>
    <property type="molecule type" value="Genomic_DNA"/>
</dbReference>
<protein>
    <submittedName>
        <fullName evidence="1">Uncharacterized protein</fullName>
    </submittedName>
</protein>
<proteinExistence type="predicted"/>
<evidence type="ECO:0000313" key="2">
    <source>
        <dbReference type="Proteomes" id="UP000011713"/>
    </source>
</evidence>
<accession>M4BH21</accession>
<name>M4BH21_HYAAE</name>
<dbReference type="Proteomes" id="UP000011713">
    <property type="component" value="Unassembled WGS sequence"/>
</dbReference>
<keyword evidence="2" id="KW-1185">Reference proteome</keyword>
<dbReference type="VEuPathDB" id="FungiDB:HpaG805696"/>
<sequence length="110" mass="12526">MDVDLLPPATREVLNDLLVERGLTEWRVVRDVRVSTDRNETVDVIYGNVVTSRLEEERIDQRRKRKAEQVLHVTQKSVWSSFVVLPAVSPIPTLSVKGYYALQTPAILPS</sequence>
<evidence type="ECO:0000313" key="1">
    <source>
        <dbReference type="EnsemblProtists" id="HpaP805696"/>
    </source>
</evidence>
<dbReference type="HOGENOM" id="CLU_2175924_0_0_1"/>
<organism evidence="1 2">
    <name type="scientific">Hyaloperonospora arabidopsidis (strain Emoy2)</name>
    <name type="common">Downy mildew agent</name>
    <name type="synonym">Peronospora arabidopsidis</name>
    <dbReference type="NCBI Taxonomy" id="559515"/>
    <lineage>
        <taxon>Eukaryota</taxon>
        <taxon>Sar</taxon>
        <taxon>Stramenopiles</taxon>
        <taxon>Oomycota</taxon>
        <taxon>Peronosporomycetes</taxon>
        <taxon>Peronosporales</taxon>
        <taxon>Peronosporaceae</taxon>
        <taxon>Hyaloperonospora</taxon>
    </lineage>
</organism>
<dbReference type="InParanoid" id="M4BH21"/>
<reference evidence="2" key="1">
    <citation type="journal article" date="2010" name="Science">
        <title>Signatures of adaptation to obligate biotrophy in the Hyaloperonospora arabidopsidis genome.</title>
        <authorList>
            <person name="Baxter L."/>
            <person name="Tripathy S."/>
            <person name="Ishaque N."/>
            <person name="Boot N."/>
            <person name="Cabral A."/>
            <person name="Kemen E."/>
            <person name="Thines M."/>
            <person name="Ah-Fong A."/>
            <person name="Anderson R."/>
            <person name="Badejoko W."/>
            <person name="Bittner-Eddy P."/>
            <person name="Boore J.L."/>
            <person name="Chibucos M.C."/>
            <person name="Coates M."/>
            <person name="Dehal P."/>
            <person name="Delehaunty K."/>
            <person name="Dong S."/>
            <person name="Downton P."/>
            <person name="Dumas B."/>
            <person name="Fabro G."/>
            <person name="Fronick C."/>
            <person name="Fuerstenberg S.I."/>
            <person name="Fulton L."/>
            <person name="Gaulin E."/>
            <person name="Govers F."/>
            <person name="Hughes L."/>
            <person name="Humphray S."/>
            <person name="Jiang R.H."/>
            <person name="Judelson H."/>
            <person name="Kamoun S."/>
            <person name="Kyung K."/>
            <person name="Meijer H."/>
            <person name="Minx P."/>
            <person name="Morris P."/>
            <person name="Nelson J."/>
            <person name="Phuntumart V."/>
            <person name="Qutob D."/>
            <person name="Rehmany A."/>
            <person name="Rougon-Cardoso A."/>
            <person name="Ryden P."/>
            <person name="Torto-Alalibo T."/>
            <person name="Studholme D."/>
            <person name="Wang Y."/>
            <person name="Win J."/>
            <person name="Wood J."/>
            <person name="Clifton S.W."/>
            <person name="Rogers J."/>
            <person name="Van den Ackerveken G."/>
            <person name="Jones J.D."/>
            <person name="McDowell J.M."/>
            <person name="Beynon J."/>
            <person name="Tyler B.M."/>
        </authorList>
    </citation>
    <scope>NUCLEOTIDE SEQUENCE [LARGE SCALE GENOMIC DNA]</scope>
    <source>
        <strain evidence="2">Emoy2</strain>
    </source>
</reference>
<reference evidence="1" key="2">
    <citation type="submission" date="2015-06" db="UniProtKB">
        <authorList>
            <consortium name="EnsemblProtists"/>
        </authorList>
    </citation>
    <scope>IDENTIFICATION</scope>
    <source>
        <strain evidence="1">Emoy2</strain>
    </source>
</reference>
<dbReference type="EnsemblProtists" id="HpaT805696">
    <property type="protein sequence ID" value="HpaP805696"/>
    <property type="gene ID" value="HpaG805696"/>
</dbReference>
<dbReference type="OMA" id="YYALQTP"/>
<dbReference type="AlphaFoldDB" id="M4BH21"/>